<keyword evidence="3" id="KW-1185">Reference proteome</keyword>
<name>A0A1D1W2S6_RAMVA</name>
<evidence type="ECO:0000313" key="2">
    <source>
        <dbReference type="EMBL" id="GAV07043.1"/>
    </source>
</evidence>
<protein>
    <submittedName>
        <fullName evidence="2">Uncharacterized protein</fullName>
    </submittedName>
</protein>
<dbReference type="Proteomes" id="UP000186922">
    <property type="component" value="Unassembled WGS sequence"/>
</dbReference>
<feature type="region of interest" description="Disordered" evidence="1">
    <location>
        <begin position="64"/>
        <end position="87"/>
    </location>
</feature>
<organism evidence="2 3">
    <name type="scientific">Ramazzottius varieornatus</name>
    <name type="common">Water bear</name>
    <name type="synonym">Tardigrade</name>
    <dbReference type="NCBI Taxonomy" id="947166"/>
    <lineage>
        <taxon>Eukaryota</taxon>
        <taxon>Metazoa</taxon>
        <taxon>Ecdysozoa</taxon>
        <taxon>Tardigrada</taxon>
        <taxon>Eutardigrada</taxon>
        <taxon>Parachela</taxon>
        <taxon>Hypsibioidea</taxon>
        <taxon>Ramazzottiidae</taxon>
        <taxon>Ramazzottius</taxon>
    </lineage>
</organism>
<proteinExistence type="predicted"/>
<feature type="compositionally biased region" description="Low complexity" evidence="1">
    <location>
        <begin position="140"/>
        <end position="152"/>
    </location>
</feature>
<evidence type="ECO:0000313" key="3">
    <source>
        <dbReference type="Proteomes" id="UP000186922"/>
    </source>
</evidence>
<sequence length="164" mass="17333">MTDPPMSHPKIRSPTVQNTKTTPPAGPAPGDPTISPTRSFTATAGKPYDYLRGISYAWNCGTQKAPKQLASDEERQRPFPSTVPNSNTAWDFVVVNADGQPVAPTAYPGADESDRDDSTAEVVVQPSTGLPRQPRPVPGGPSLTTPPTSATVGKPTDPYTGITY</sequence>
<gene>
    <name evidence="2" type="primary">RvY_16931-1</name>
    <name evidence="2" type="synonym">RvY_16931.1</name>
    <name evidence="2" type="ORF">RvY_16931</name>
</gene>
<dbReference type="AlphaFoldDB" id="A0A1D1W2S6"/>
<accession>A0A1D1W2S6</accession>
<feature type="region of interest" description="Disordered" evidence="1">
    <location>
        <begin position="1"/>
        <end position="44"/>
    </location>
</feature>
<comment type="caution">
    <text evidence="2">The sequence shown here is derived from an EMBL/GenBank/DDBJ whole genome shotgun (WGS) entry which is preliminary data.</text>
</comment>
<dbReference type="EMBL" id="BDGG01000014">
    <property type="protein sequence ID" value="GAV07043.1"/>
    <property type="molecule type" value="Genomic_DNA"/>
</dbReference>
<reference evidence="2 3" key="1">
    <citation type="journal article" date="2016" name="Nat. Commun.">
        <title>Extremotolerant tardigrade genome and improved radiotolerance of human cultured cells by tardigrade-unique protein.</title>
        <authorList>
            <person name="Hashimoto T."/>
            <person name="Horikawa D.D."/>
            <person name="Saito Y."/>
            <person name="Kuwahara H."/>
            <person name="Kozuka-Hata H."/>
            <person name="Shin-I T."/>
            <person name="Minakuchi Y."/>
            <person name="Ohishi K."/>
            <person name="Motoyama A."/>
            <person name="Aizu T."/>
            <person name="Enomoto A."/>
            <person name="Kondo K."/>
            <person name="Tanaka S."/>
            <person name="Hara Y."/>
            <person name="Koshikawa S."/>
            <person name="Sagara H."/>
            <person name="Miura T."/>
            <person name="Yokobori S."/>
            <person name="Miyagawa K."/>
            <person name="Suzuki Y."/>
            <person name="Kubo T."/>
            <person name="Oyama M."/>
            <person name="Kohara Y."/>
            <person name="Fujiyama A."/>
            <person name="Arakawa K."/>
            <person name="Katayama T."/>
            <person name="Toyoda A."/>
            <person name="Kunieda T."/>
        </authorList>
    </citation>
    <scope>NUCLEOTIDE SEQUENCE [LARGE SCALE GENOMIC DNA]</scope>
    <source>
        <strain evidence="2 3">YOKOZUNA-1</strain>
    </source>
</reference>
<feature type="region of interest" description="Disordered" evidence="1">
    <location>
        <begin position="100"/>
        <end position="164"/>
    </location>
</feature>
<evidence type="ECO:0000256" key="1">
    <source>
        <dbReference type="SAM" id="MobiDB-lite"/>
    </source>
</evidence>